<organism evidence="1 2">
    <name type="scientific">Palleronia sediminis</name>
    <dbReference type="NCBI Taxonomy" id="2547833"/>
    <lineage>
        <taxon>Bacteria</taxon>
        <taxon>Pseudomonadati</taxon>
        <taxon>Pseudomonadota</taxon>
        <taxon>Alphaproteobacteria</taxon>
        <taxon>Rhodobacterales</taxon>
        <taxon>Roseobacteraceae</taxon>
        <taxon>Palleronia</taxon>
    </lineage>
</organism>
<dbReference type="EMBL" id="SNAA01000005">
    <property type="protein sequence ID" value="TDL81259.1"/>
    <property type="molecule type" value="Genomic_DNA"/>
</dbReference>
<evidence type="ECO:0000313" key="2">
    <source>
        <dbReference type="Proteomes" id="UP000295701"/>
    </source>
</evidence>
<dbReference type="Proteomes" id="UP000295701">
    <property type="component" value="Unassembled WGS sequence"/>
</dbReference>
<evidence type="ECO:0000313" key="1">
    <source>
        <dbReference type="EMBL" id="TDL81259.1"/>
    </source>
</evidence>
<dbReference type="InterPro" id="IPR021530">
    <property type="entry name" value="AllH-like"/>
</dbReference>
<dbReference type="OrthoDB" id="8129989at2"/>
<comment type="caution">
    <text evidence="1">The sequence shown here is derived from an EMBL/GenBank/DDBJ whole genome shotgun (WGS) entry which is preliminary data.</text>
</comment>
<accession>A0A4V3BA18</accession>
<name>A0A4V3BA18_9RHOB</name>
<dbReference type="Pfam" id="PF11392">
    <property type="entry name" value="AllH"/>
    <property type="match status" value="1"/>
</dbReference>
<sequence length="290" mass="28317">MRPATIGIAAADRLGPGTGEVVAVFARSAYLRLAGGLVCIGDGTIGDGPINLPCPGLPGAALAALAPGAPVRVTAGRLSLGPLVIETGGVSRWSPPAPPVFDPRAMARGLAVLRRAAPARVPDGGLGAWLCPDRPQGAVLRAAAGHLGAIADWAAGPAAQGVPAGAVAALLGLGPGLTPSGDDFLAGALVALRRAGLAGPHDALAACIAQEGPRRTHAISLAHLDAAARGWLHADLHAALDALARGGDGLAPALRVPSFTGHSSGWDALAGFALTLDAAMAGPCPCGPAG</sequence>
<dbReference type="AlphaFoldDB" id="A0A4V3BA18"/>
<proteinExistence type="predicted"/>
<keyword evidence="2" id="KW-1185">Reference proteome</keyword>
<protein>
    <submittedName>
        <fullName evidence="1">DUF2877 domain-containing protein</fullName>
    </submittedName>
</protein>
<gene>
    <name evidence="1" type="ORF">E2L08_06190</name>
</gene>
<dbReference type="RefSeq" id="WP_133396202.1">
    <property type="nucleotide sequence ID" value="NZ_SNAA01000005.1"/>
</dbReference>
<reference evidence="1 2" key="1">
    <citation type="submission" date="2019-03" db="EMBL/GenBank/DDBJ databases">
        <title>Primorskyibacter sp. SS33 isolated from sediments.</title>
        <authorList>
            <person name="Xunke S."/>
        </authorList>
    </citation>
    <scope>NUCLEOTIDE SEQUENCE [LARGE SCALE GENOMIC DNA]</scope>
    <source>
        <strain evidence="1 2">SS33</strain>
    </source>
</reference>